<evidence type="ECO:0000313" key="1">
    <source>
        <dbReference type="EMBL" id="VDD34144.1"/>
    </source>
</evidence>
<dbReference type="InterPro" id="IPR036815">
    <property type="entry name" value="14-3-3_dom_sf"/>
</dbReference>
<name>A0A3P6EFJ8_BRAOL</name>
<proteinExistence type="predicted"/>
<dbReference type="AlphaFoldDB" id="A0A3P6EFJ8"/>
<reference evidence="1" key="1">
    <citation type="submission" date="2018-11" db="EMBL/GenBank/DDBJ databases">
        <authorList>
            <consortium name="Genoscope - CEA"/>
            <person name="William W."/>
        </authorList>
    </citation>
    <scope>NUCLEOTIDE SEQUENCE</scope>
</reference>
<dbReference type="SUPFAM" id="SSF48445">
    <property type="entry name" value="14-3-3 protein"/>
    <property type="match status" value="1"/>
</dbReference>
<dbReference type="EMBL" id="LR031875">
    <property type="protein sequence ID" value="VDD34144.1"/>
    <property type="molecule type" value="Genomic_DNA"/>
</dbReference>
<dbReference type="Gene3D" id="1.20.190.20">
    <property type="entry name" value="14-3-3 domain"/>
    <property type="match status" value="1"/>
</dbReference>
<sequence>MAHIHSTRLGLALDFSVFYYDAFEEAIAELDTLGKESLQRWPLVMRLLRDLGRGWGVVWNMFPPPDFNLKMTLTLSQD</sequence>
<gene>
    <name evidence="1" type="ORF">BOLC9T59467H</name>
</gene>
<organism evidence="1">
    <name type="scientific">Brassica oleracea</name>
    <name type="common">Wild cabbage</name>
    <dbReference type="NCBI Taxonomy" id="3712"/>
    <lineage>
        <taxon>Eukaryota</taxon>
        <taxon>Viridiplantae</taxon>
        <taxon>Streptophyta</taxon>
        <taxon>Embryophyta</taxon>
        <taxon>Tracheophyta</taxon>
        <taxon>Spermatophyta</taxon>
        <taxon>Magnoliopsida</taxon>
        <taxon>eudicotyledons</taxon>
        <taxon>Gunneridae</taxon>
        <taxon>Pentapetalae</taxon>
        <taxon>rosids</taxon>
        <taxon>malvids</taxon>
        <taxon>Brassicales</taxon>
        <taxon>Brassicaceae</taxon>
        <taxon>Brassiceae</taxon>
        <taxon>Brassica</taxon>
    </lineage>
</organism>
<accession>A0A3P6EFJ8</accession>
<protein>
    <submittedName>
        <fullName evidence="1">Uncharacterized protein</fullName>
    </submittedName>
</protein>